<reference evidence="7 8" key="1">
    <citation type="journal article" date="2020" name="Cell">
        <title>Large-Scale Comparative Analyses of Tick Genomes Elucidate Their Genetic Diversity and Vector Capacities.</title>
        <authorList>
            <consortium name="Tick Genome and Microbiome Consortium (TIGMIC)"/>
            <person name="Jia N."/>
            <person name="Wang J."/>
            <person name="Shi W."/>
            <person name="Du L."/>
            <person name="Sun Y."/>
            <person name="Zhan W."/>
            <person name="Jiang J.F."/>
            <person name="Wang Q."/>
            <person name="Zhang B."/>
            <person name="Ji P."/>
            <person name="Bell-Sakyi L."/>
            <person name="Cui X.M."/>
            <person name="Yuan T.T."/>
            <person name="Jiang B.G."/>
            <person name="Yang W.F."/>
            <person name="Lam T.T."/>
            <person name="Chang Q.C."/>
            <person name="Ding S.J."/>
            <person name="Wang X.J."/>
            <person name="Zhu J.G."/>
            <person name="Ruan X.D."/>
            <person name="Zhao L."/>
            <person name="Wei J.T."/>
            <person name="Ye R.Z."/>
            <person name="Que T.C."/>
            <person name="Du C.H."/>
            <person name="Zhou Y.H."/>
            <person name="Cheng J.X."/>
            <person name="Dai P.F."/>
            <person name="Guo W.B."/>
            <person name="Han X.H."/>
            <person name="Huang E.J."/>
            <person name="Li L.F."/>
            <person name="Wei W."/>
            <person name="Gao Y.C."/>
            <person name="Liu J.Z."/>
            <person name="Shao H.Z."/>
            <person name="Wang X."/>
            <person name="Wang C.C."/>
            <person name="Yang T.C."/>
            <person name="Huo Q.B."/>
            <person name="Li W."/>
            <person name="Chen H.Y."/>
            <person name="Chen S.E."/>
            <person name="Zhou L.G."/>
            <person name="Ni X.B."/>
            <person name="Tian J.H."/>
            <person name="Sheng Y."/>
            <person name="Liu T."/>
            <person name="Pan Y.S."/>
            <person name="Xia L.Y."/>
            <person name="Li J."/>
            <person name="Zhao F."/>
            <person name="Cao W.C."/>
        </authorList>
    </citation>
    <scope>NUCLEOTIDE SEQUENCE [LARGE SCALE GENOMIC DNA]</scope>
    <source>
        <strain evidence="7">HaeL-2018</strain>
    </source>
</reference>
<dbReference type="Proteomes" id="UP000821853">
    <property type="component" value="Chromosome 3"/>
</dbReference>
<sequence>MPALGCTTSLTREHHQLTSLNSFPDDSSDIEGVLGIIRSVVPPAQVVENNGGEVVISLPQRDPDKSLLYPFSRLLSLLDERMLEFGFGNYGLSSTTLEEVFLSLCTLCDAGGNPANSAQPLHQPAPLGIVDMKEKPYAAGIELDNPTLGLPLGAKHSLTGSALKASQFKALILKRFYHTVKNWKAIFFSIVLPCTFIALAMGFTMIAPRAMPEPSLKLTTQLYGLGPVGFISETPPTMVSEKLLSFPGVGPSCLQSNAAQSHCTSTTGKPGRFKEVPKGALHYTCDTSDIYELGDVPSITAETSDIVYNVTGLQIPNYLLASFPEFIERRLGHVSEVGIAMVVLMGLAFIPSRVIVYVVNERMRDEKQVQSISGIGTLLYWTTTFIWDMGLVLTAVALSAIIIISFGLPVYVSKLNFPAVLLLMVLFGWGTTPVMYCLSRLFKEASISFVVLYCVNLFIGLNIAIIMLVLNIIQVNPVSTTRHHQCTSLLRSDGSTLRYGILCSFTDVKGHEDNSIRCK</sequence>
<comment type="caution">
    <text evidence="7">The sequence shown here is derived from an EMBL/GenBank/DDBJ whole genome shotgun (WGS) entry which is preliminary data.</text>
</comment>
<dbReference type="GO" id="GO:0140359">
    <property type="term" value="F:ABC-type transporter activity"/>
    <property type="evidence" value="ECO:0007669"/>
    <property type="project" value="InterPro"/>
</dbReference>
<feature type="domain" description="ABC-2 type transporter transmembrane" evidence="6">
    <location>
        <begin position="338"/>
        <end position="468"/>
    </location>
</feature>
<feature type="transmembrane region" description="Helical" evidence="5">
    <location>
        <begin position="378"/>
        <end position="411"/>
    </location>
</feature>
<feature type="transmembrane region" description="Helical" evidence="5">
    <location>
        <begin position="185"/>
        <end position="207"/>
    </location>
</feature>
<feature type="transmembrane region" description="Helical" evidence="5">
    <location>
        <begin position="337"/>
        <end position="358"/>
    </location>
</feature>
<keyword evidence="2 5" id="KW-0812">Transmembrane</keyword>
<keyword evidence="3 5" id="KW-1133">Transmembrane helix</keyword>
<comment type="subcellular location">
    <subcellularLocation>
        <location evidence="1">Membrane</location>
        <topology evidence="1">Multi-pass membrane protein</topology>
    </subcellularLocation>
</comment>
<dbReference type="GO" id="GO:0016020">
    <property type="term" value="C:membrane"/>
    <property type="evidence" value="ECO:0007669"/>
    <property type="project" value="UniProtKB-SubCell"/>
</dbReference>
<keyword evidence="4 5" id="KW-0472">Membrane</keyword>
<accession>A0A9J6G5W0</accession>
<keyword evidence="8" id="KW-1185">Reference proteome</keyword>
<dbReference type="EMBL" id="JABSTR010000005">
    <property type="protein sequence ID" value="KAH9370327.1"/>
    <property type="molecule type" value="Genomic_DNA"/>
</dbReference>
<dbReference type="InterPro" id="IPR013525">
    <property type="entry name" value="ABC2_TM"/>
</dbReference>
<dbReference type="Pfam" id="PF12698">
    <property type="entry name" value="ABC2_membrane_3"/>
    <property type="match status" value="1"/>
</dbReference>
<gene>
    <name evidence="7" type="ORF">HPB48_006755</name>
</gene>
<evidence type="ECO:0000256" key="5">
    <source>
        <dbReference type="SAM" id="Phobius"/>
    </source>
</evidence>
<evidence type="ECO:0000313" key="7">
    <source>
        <dbReference type="EMBL" id="KAH9370327.1"/>
    </source>
</evidence>
<dbReference type="VEuPathDB" id="VectorBase:HLOH_052981"/>
<protein>
    <recommendedName>
        <fullName evidence="6">ABC-2 type transporter transmembrane domain-containing protein</fullName>
    </recommendedName>
</protein>
<evidence type="ECO:0000256" key="2">
    <source>
        <dbReference type="ARBA" id="ARBA00022692"/>
    </source>
</evidence>
<dbReference type="OrthoDB" id="6500691at2759"/>
<evidence type="ECO:0000256" key="1">
    <source>
        <dbReference type="ARBA" id="ARBA00004141"/>
    </source>
</evidence>
<organism evidence="7 8">
    <name type="scientific">Haemaphysalis longicornis</name>
    <name type="common">Bush tick</name>
    <dbReference type="NCBI Taxonomy" id="44386"/>
    <lineage>
        <taxon>Eukaryota</taxon>
        <taxon>Metazoa</taxon>
        <taxon>Ecdysozoa</taxon>
        <taxon>Arthropoda</taxon>
        <taxon>Chelicerata</taxon>
        <taxon>Arachnida</taxon>
        <taxon>Acari</taxon>
        <taxon>Parasitiformes</taxon>
        <taxon>Ixodida</taxon>
        <taxon>Ixodoidea</taxon>
        <taxon>Ixodidae</taxon>
        <taxon>Haemaphysalinae</taxon>
        <taxon>Haemaphysalis</taxon>
    </lineage>
</organism>
<feature type="transmembrane region" description="Helical" evidence="5">
    <location>
        <begin position="417"/>
        <end position="438"/>
    </location>
</feature>
<dbReference type="AlphaFoldDB" id="A0A9J6G5W0"/>
<evidence type="ECO:0000256" key="4">
    <source>
        <dbReference type="ARBA" id="ARBA00023136"/>
    </source>
</evidence>
<evidence type="ECO:0000256" key="3">
    <source>
        <dbReference type="ARBA" id="ARBA00022989"/>
    </source>
</evidence>
<proteinExistence type="predicted"/>
<feature type="transmembrane region" description="Helical" evidence="5">
    <location>
        <begin position="450"/>
        <end position="473"/>
    </location>
</feature>
<evidence type="ECO:0000313" key="8">
    <source>
        <dbReference type="Proteomes" id="UP000821853"/>
    </source>
</evidence>
<name>A0A9J6G5W0_HAELO</name>
<evidence type="ECO:0000259" key="6">
    <source>
        <dbReference type="Pfam" id="PF12698"/>
    </source>
</evidence>